<keyword evidence="3 4" id="KW-0040">ANK repeat</keyword>
<dbReference type="PROSITE" id="PS50181">
    <property type="entry name" value="FBOX"/>
    <property type="match status" value="2"/>
</dbReference>
<dbReference type="SMART" id="SM00256">
    <property type="entry name" value="FBOX"/>
    <property type="match status" value="2"/>
</dbReference>
<dbReference type="GO" id="GO:0019706">
    <property type="term" value="F:protein-cysteine S-palmitoyltransferase activity"/>
    <property type="evidence" value="ECO:0007669"/>
    <property type="project" value="UniProtKB-EC"/>
</dbReference>
<dbReference type="InterPro" id="IPR036770">
    <property type="entry name" value="Ankyrin_rpt-contain_sf"/>
</dbReference>
<dbReference type="PANTHER" id="PTHR24161:SF85">
    <property type="entry name" value="PALMITOYLTRANSFERASE HIP14"/>
    <property type="match status" value="1"/>
</dbReference>
<dbReference type="SMART" id="SM00248">
    <property type="entry name" value="ANK"/>
    <property type="match status" value="4"/>
</dbReference>
<feature type="domain" description="F-box" evidence="5">
    <location>
        <begin position="12"/>
        <end position="59"/>
    </location>
</feature>
<feature type="domain" description="F-box" evidence="5">
    <location>
        <begin position="59"/>
        <end position="105"/>
    </location>
</feature>
<evidence type="ECO:0000259" key="5">
    <source>
        <dbReference type="PROSITE" id="PS50181"/>
    </source>
</evidence>
<evidence type="ECO:0000256" key="3">
    <source>
        <dbReference type="ARBA" id="ARBA00023043"/>
    </source>
</evidence>
<accession>A0A6A6EBZ3</accession>
<dbReference type="SUPFAM" id="SSF81383">
    <property type="entry name" value="F-box domain"/>
    <property type="match status" value="1"/>
</dbReference>
<evidence type="ECO:0000256" key="2">
    <source>
        <dbReference type="ARBA" id="ARBA00022737"/>
    </source>
</evidence>
<dbReference type="Pfam" id="PF12937">
    <property type="entry name" value="F-box-like"/>
    <property type="match status" value="1"/>
</dbReference>
<dbReference type="InterPro" id="IPR002110">
    <property type="entry name" value="Ankyrin_rpt"/>
</dbReference>
<dbReference type="Proteomes" id="UP000800200">
    <property type="component" value="Unassembled WGS sequence"/>
</dbReference>
<keyword evidence="7" id="KW-1185">Reference proteome</keyword>
<dbReference type="Pfam" id="PF12796">
    <property type="entry name" value="Ank_2"/>
    <property type="match status" value="1"/>
</dbReference>
<dbReference type="EMBL" id="ML994627">
    <property type="protein sequence ID" value="KAF2187346.1"/>
    <property type="molecule type" value="Genomic_DNA"/>
</dbReference>
<name>A0A6A6EBZ3_9PEZI</name>
<protein>
    <recommendedName>
        <fullName evidence="1">protein S-acyltransferase</fullName>
        <ecNumber evidence="1">2.3.1.225</ecNumber>
    </recommendedName>
</protein>
<proteinExistence type="predicted"/>
<dbReference type="Gene3D" id="1.25.40.20">
    <property type="entry name" value="Ankyrin repeat-containing domain"/>
    <property type="match status" value="1"/>
</dbReference>
<sequence>MARKAHRKDPSPTGLLKLPNEILLEIVSLLCTPDLRRLSRVNCKLHFFIRDYLVRYRYNVGLVALPNELILEIVQRLGRQKDRSRLARASQRFYPLIMDYIFRHNVRYGGSSLLNYAAKRNLKGMARMILHLGGDVNTQCGFPLGVMDKRPTPLATAAFHGHERMVRMLLETGASHFVDGMRIPLAVAIFKRHENVALILSQELDSGDVPLKKTKGTVLQMACGAKLVNLVRYYLERESRCGGRVNIHSLHDRSTALYQILQKDASKEDFLKRELHEDVYQIVLMLLQHGANPDIR</sequence>
<evidence type="ECO:0000256" key="4">
    <source>
        <dbReference type="PROSITE-ProRule" id="PRU00023"/>
    </source>
</evidence>
<dbReference type="CDD" id="cd09917">
    <property type="entry name" value="F-box_SF"/>
    <property type="match status" value="1"/>
</dbReference>
<evidence type="ECO:0000313" key="7">
    <source>
        <dbReference type="Proteomes" id="UP000800200"/>
    </source>
</evidence>
<dbReference type="OrthoDB" id="366390at2759"/>
<evidence type="ECO:0000313" key="6">
    <source>
        <dbReference type="EMBL" id="KAF2187346.1"/>
    </source>
</evidence>
<dbReference type="PANTHER" id="PTHR24161">
    <property type="entry name" value="ANK_REP_REGION DOMAIN-CONTAINING PROTEIN-RELATED"/>
    <property type="match status" value="1"/>
</dbReference>
<feature type="non-terminal residue" evidence="6">
    <location>
        <position position="296"/>
    </location>
</feature>
<dbReference type="PROSITE" id="PS50088">
    <property type="entry name" value="ANK_REPEAT"/>
    <property type="match status" value="1"/>
</dbReference>
<gene>
    <name evidence="6" type="ORF">K469DRAFT_570256</name>
</gene>
<dbReference type="InterPro" id="IPR001810">
    <property type="entry name" value="F-box_dom"/>
</dbReference>
<evidence type="ECO:0000256" key="1">
    <source>
        <dbReference type="ARBA" id="ARBA00012210"/>
    </source>
</evidence>
<reference evidence="6" key="1">
    <citation type="journal article" date="2020" name="Stud. Mycol.">
        <title>101 Dothideomycetes genomes: a test case for predicting lifestyles and emergence of pathogens.</title>
        <authorList>
            <person name="Haridas S."/>
            <person name="Albert R."/>
            <person name="Binder M."/>
            <person name="Bloem J."/>
            <person name="Labutti K."/>
            <person name="Salamov A."/>
            <person name="Andreopoulos B."/>
            <person name="Baker S."/>
            <person name="Barry K."/>
            <person name="Bills G."/>
            <person name="Bluhm B."/>
            <person name="Cannon C."/>
            <person name="Castanera R."/>
            <person name="Culley D."/>
            <person name="Daum C."/>
            <person name="Ezra D."/>
            <person name="Gonzalez J."/>
            <person name="Henrissat B."/>
            <person name="Kuo A."/>
            <person name="Liang C."/>
            <person name="Lipzen A."/>
            <person name="Lutzoni F."/>
            <person name="Magnuson J."/>
            <person name="Mondo S."/>
            <person name="Nolan M."/>
            <person name="Ohm R."/>
            <person name="Pangilinan J."/>
            <person name="Park H.-J."/>
            <person name="Ramirez L."/>
            <person name="Alfaro M."/>
            <person name="Sun H."/>
            <person name="Tritt A."/>
            <person name="Yoshinaga Y."/>
            <person name="Zwiers L.-H."/>
            <person name="Turgeon B."/>
            <person name="Goodwin S."/>
            <person name="Spatafora J."/>
            <person name="Crous P."/>
            <person name="Grigoriev I."/>
        </authorList>
    </citation>
    <scope>NUCLEOTIDE SEQUENCE</scope>
    <source>
        <strain evidence="6">CBS 207.26</strain>
    </source>
</reference>
<keyword evidence="2" id="KW-0677">Repeat</keyword>
<dbReference type="InterPro" id="IPR036047">
    <property type="entry name" value="F-box-like_dom_sf"/>
</dbReference>
<dbReference type="EC" id="2.3.1.225" evidence="1"/>
<dbReference type="AlphaFoldDB" id="A0A6A6EBZ3"/>
<dbReference type="PROSITE" id="PS50297">
    <property type="entry name" value="ANK_REP_REGION"/>
    <property type="match status" value="1"/>
</dbReference>
<feature type="repeat" description="ANK" evidence="4">
    <location>
        <begin position="149"/>
        <end position="175"/>
    </location>
</feature>
<organism evidence="6 7">
    <name type="scientific">Zopfia rhizophila CBS 207.26</name>
    <dbReference type="NCBI Taxonomy" id="1314779"/>
    <lineage>
        <taxon>Eukaryota</taxon>
        <taxon>Fungi</taxon>
        <taxon>Dikarya</taxon>
        <taxon>Ascomycota</taxon>
        <taxon>Pezizomycotina</taxon>
        <taxon>Dothideomycetes</taxon>
        <taxon>Dothideomycetes incertae sedis</taxon>
        <taxon>Zopfiaceae</taxon>
        <taxon>Zopfia</taxon>
    </lineage>
</organism>
<dbReference type="SUPFAM" id="SSF48403">
    <property type="entry name" value="Ankyrin repeat"/>
    <property type="match status" value="1"/>
</dbReference>